<evidence type="ECO:0000256" key="6">
    <source>
        <dbReference type="ARBA" id="ARBA00022989"/>
    </source>
</evidence>
<organism evidence="12 13">
    <name type="scientific">Aquipuribacter nitratireducens</name>
    <dbReference type="NCBI Taxonomy" id="650104"/>
    <lineage>
        <taxon>Bacteria</taxon>
        <taxon>Bacillati</taxon>
        <taxon>Actinomycetota</taxon>
        <taxon>Actinomycetes</taxon>
        <taxon>Micrococcales</taxon>
        <taxon>Intrasporangiaceae</taxon>
        <taxon>Aquipuribacter</taxon>
    </lineage>
</organism>
<evidence type="ECO:0000256" key="7">
    <source>
        <dbReference type="ARBA" id="ARBA00023136"/>
    </source>
</evidence>
<evidence type="ECO:0000256" key="9">
    <source>
        <dbReference type="SAM" id="MobiDB-lite"/>
    </source>
</evidence>
<sequence length="627" mass="68218">MSAPTLERGTAPAPLPAIDPFPRHGRAPAPPSGPPHPPRHARARRRPTSSTAGPLVTRLTVVLSLVVIGAAHATNLVGWPRFVDDEGTYFSQAWAVQELGTLAPYTYWYDHPPVGWLQLAGLTWLPDLILDDGPALLAGRAVMVGYVVVSALLLLLLARRVGMSRGWALATVLVWALNPLTLFWGRQVLLDNVAMPWLLGAFVLALNRRRHLGLHMLAGLAFGIAVLTKETVLVLAPALLVAVWQATYPRTRRFAVVGLGVVTALTGALYLTYAAIRSELLPSDERVSVWAAVQFQLSSREGSGSVLDPSGADGGAHGTVLGWLDQDPYLLLLGIGLSLPALLLRRLRPAALAVVIATLVALRPGGYLPAMYVIAMLPFCALVLVGVVDELWQRMRAGRHGVSLVPSYLLVVVVALMAWQPVQDARERYRFAYAADQNAVHARALEVVEAEVPDDAVLVVDNTYWNDLVAAGRDREDVVWFYKVDSDPAVAEEVVPSYESIDYLLWTRDSMSDMAPVVREAYDNSEVVWSGGVGVRRVELRDVLTQAEIEEREARAASRQRQELALERRALELRLAAPSPYEGLTNGQVDAIRSEAADATPAELADRYGTTTDVVTDVLAETPEETS</sequence>
<keyword evidence="7 10" id="KW-0472">Membrane</keyword>
<reference evidence="13" key="1">
    <citation type="journal article" date="2019" name="Int. J. Syst. Evol. Microbiol.">
        <title>The Global Catalogue of Microorganisms (GCM) 10K type strain sequencing project: providing services to taxonomists for standard genome sequencing and annotation.</title>
        <authorList>
            <consortium name="The Broad Institute Genomics Platform"/>
            <consortium name="The Broad Institute Genome Sequencing Center for Infectious Disease"/>
            <person name="Wu L."/>
            <person name="Ma J."/>
        </authorList>
    </citation>
    <scope>NUCLEOTIDE SEQUENCE [LARGE SCALE GENOMIC DNA]</scope>
    <source>
        <strain evidence="13">CCUG 43114</strain>
    </source>
</reference>
<feature type="transmembrane region" description="Helical" evidence="10">
    <location>
        <begin position="218"/>
        <end position="242"/>
    </location>
</feature>
<evidence type="ECO:0000313" key="13">
    <source>
        <dbReference type="Proteomes" id="UP001596122"/>
    </source>
</evidence>
<keyword evidence="8" id="KW-0175">Coiled coil</keyword>
<dbReference type="PANTHER" id="PTHR33908">
    <property type="entry name" value="MANNOSYLTRANSFERASE YKCB-RELATED"/>
    <property type="match status" value="1"/>
</dbReference>
<dbReference type="InterPro" id="IPR038731">
    <property type="entry name" value="RgtA/B/C-like"/>
</dbReference>
<evidence type="ECO:0000313" key="12">
    <source>
        <dbReference type="EMBL" id="MFC5380810.1"/>
    </source>
</evidence>
<keyword evidence="3 12" id="KW-0328">Glycosyltransferase</keyword>
<feature type="compositionally biased region" description="Basic residues" evidence="9">
    <location>
        <begin position="37"/>
        <end position="47"/>
    </location>
</feature>
<feature type="transmembrane region" description="Helical" evidence="10">
    <location>
        <begin position="165"/>
        <end position="183"/>
    </location>
</feature>
<proteinExistence type="predicted"/>
<evidence type="ECO:0000256" key="4">
    <source>
        <dbReference type="ARBA" id="ARBA00022679"/>
    </source>
</evidence>
<evidence type="ECO:0000259" key="11">
    <source>
        <dbReference type="Pfam" id="PF13231"/>
    </source>
</evidence>
<dbReference type="PANTHER" id="PTHR33908:SF11">
    <property type="entry name" value="MEMBRANE PROTEIN"/>
    <property type="match status" value="1"/>
</dbReference>
<keyword evidence="2" id="KW-1003">Cell membrane</keyword>
<dbReference type="EMBL" id="JBHSLD010000007">
    <property type="protein sequence ID" value="MFC5380810.1"/>
    <property type="molecule type" value="Genomic_DNA"/>
</dbReference>
<dbReference type="GO" id="GO:0016757">
    <property type="term" value="F:glycosyltransferase activity"/>
    <property type="evidence" value="ECO:0007669"/>
    <property type="project" value="UniProtKB-KW"/>
</dbReference>
<evidence type="ECO:0000256" key="8">
    <source>
        <dbReference type="SAM" id="Coils"/>
    </source>
</evidence>
<feature type="region of interest" description="Disordered" evidence="9">
    <location>
        <begin position="1"/>
        <end position="51"/>
    </location>
</feature>
<feature type="transmembrane region" description="Helical" evidence="10">
    <location>
        <begin position="137"/>
        <end position="158"/>
    </location>
</feature>
<dbReference type="RefSeq" id="WP_340267613.1">
    <property type="nucleotide sequence ID" value="NZ_JBBEOG010000002.1"/>
</dbReference>
<feature type="transmembrane region" description="Helical" evidence="10">
    <location>
        <begin position="55"/>
        <end position="73"/>
    </location>
</feature>
<evidence type="ECO:0000256" key="10">
    <source>
        <dbReference type="SAM" id="Phobius"/>
    </source>
</evidence>
<evidence type="ECO:0000256" key="1">
    <source>
        <dbReference type="ARBA" id="ARBA00004651"/>
    </source>
</evidence>
<feature type="domain" description="Glycosyltransferase RgtA/B/C/D-like" evidence="11">
    <location>
        <begin position="138"/>
        <end position="265"/>
    </location>
</feature>
<feature type="transmembrane region" description="Helical" evidence="10">
    <location>
        <begin position="370"/>
        <end position="388"/>
    </location>
</feature>
<evidence type="ECO:0000256" key="5">
    <source>
        <dbReference type="ARBA" id="ARBA00022692"/>
    </source>
</evidence>
<keyword evidence="5 10" id="KW-0812">Transmembrane</keyword>
<dbReference type="EC" id="2.4.-.-" evidence="12"/>
<feature type="transmembrane region" description="Helical" evidence="10">
    <location>
        <begin position="400"/>
        <end position="419"/>
    </location>
</feature>
<feature type="coiled-coil region" evidence="8">
    <location>
        <begin position="540"/>
        <end position="574"/>
    </location>
</feature>
<dbReference type="Proteomes" id="UP001596122">
    <property type="component" value="Unassembled WGS sequence"/>
</dbReference>
<keyword evidence="13" id="KW-1185">Reference proteome</keyword>
<keyword evidence="6 10" id="KW-1133">Transmembrane helix</keyword>
<comment type="caution">
    <text evidence="12">The sequence shown here is derived from an EMBL/GenBank/DDBJ whole genome shotgun (WGS) entry which is preliminary data.</text>
</comment>
<dbReference type="Pfam" id="PF13231">
    <property type="entry name" value="PMT_2"/>
    <property type="match status" value="1"/>
</dbReference>
<protein>
    <submittedName>
        <fullName evidence="12">Glycosyltransferase family 39 protein</fullName>
        <ecNumber evidence="12">2.4.-.-</ecNumber>
    </submittedName>
</protein>
<comment type="subcellular location">
    <subcellularLocation>
        <location evidence="1">Cell membrane</location>
        <topology evidence="1">Multi-pass membrane protein</topology>
    </subcellularLocation>
</comment>
<evidence type="ECO:0000256" key="2">
    <source>
        <dbReference type="ARBA" id="ARBA00022475"/>
    </source>
</evidence>
<accession>A0ABW0GMF0</accession>
<name>A0ABW0GMF0_9MICO</name>
<feature type="transmembrane region" description="Helical" evidence="10">
    <location>
        <begin position="254"/>
        <end position="276"/>
    </location>
</feature>
<gene>
    <name evidence="12" type="ORF">ACFPJ6_08410</name>
</gene>
<dbReference type="InterPro" id="IPR050297">
    <property type="entry name" value="LipidA_mod_glycosyltrf_83"/>
</dbReference>
<keyword evidence="4 12" id="KW-0808">Transferase</keyword>
<evidence type="ECO:0000256" key="3">
    <source>
        <dbReference type="ARBA" id="ARBA00022676"/>
    </source>
</evidence>